<feature type="domain" description="HTH iclR-type" evidence="7">
    <location>
        <begin position="40"/>
        <end position="102"/>
    </location>
</feature>
<comment type="function">
    <text evidence="5">May be an activator protein for the gylABX operon.</text>
</comment>
<keyword evidence="3" id="KW-0238">DNA-binding</keyword>
<evidence type="ECO:0000313" key="9">
    <source>
        <dbReference type="EMBL" id="PRY30312.1"/>
    </source>
</evidence>
<proteinExistence type="predicted"/>
<dbReference type="Pfam" id="PF01614">
    <property type="entry name" value="IclR_C"/>
    <property type="match status" value="1"/>
</dbReference>
<dbReference type="SUPFAM" id="SSF55781">
    <property type="entry name" value="GAF domain-like"/>
    <property type="match status" value="1"/>
</dbReference>
<comment type="caution">
    <text evidence="9">The sequence shown here is derived from an EMBL/GenBank/DDBJ whole genome shotgun (WGS) entry which is preliminary data.</text>
</comment>
<dbReference type="GO" id="GO:0006071">
    <property type="term" value="P:glycerol metabolic process"/>
    <property type="evidence" value="ECO:0007669"/>
    <property type="project" value="UniProtKB-KW"/>
</dbReference>
<keyword evidence="1" id="KW-0319">Glycerol metabolism</keyword>
<dbReference type="Gene3D" id="1.10.10.10">
    <property type="entry name" value="Winged helix-like DNA-binding domain superfamily/Winged helix DNA-binding domain"/>
    <property type="match status" value="1"/>
</dbReference>
<dbReference type="GO" id="GO:0003700">
    <property type="term" value="F:DNA-binding transcription factor activity"/>
    <property type="evidence" value="ECO:0007669"/>
    <property type="project" value="TreeGrafter"/>
</dbReference>
<keyword evidence="10" id="KW-1185">Reference proteome</keyword>
<dbReference type="Pfam" id="PF09339">
    <property type="entry name" value="HTH_IclR"/>
    <property type="match status" value="1"/>
</dbReference>
<dbReference type="GO" id="GO:0003677">
    <property type="term" value="F:DNA binding"/>
    <property type="evidence" value="ECO:0007669"/>
    <property type="project" value="UniProtKB-KW"/>
</dbReference>
<dbReference type="PANTHER" id="PTHR30136:SF24">
    <property type="entry name" value="HTH-TYPE TRANSCRIPTIONAL REPRESSOR ALLR"/>
    <property type="match status" value="1"/>
</dbReference>
<accession>A0A2T0SA77</accession>
<dbReference type="AlphaFoldDB" id="A0A2T0SA77"/>
<dbReference type="PROSITE" id="PS51078">
    <property type="entry name" value="ICLR_ED"/>
    <property type="match status" value="1"/>
</dbReference>
<evidence type="ECO:0000256" key="6">
    <source>
        <dbReference type="ARBA" id="ARBA00070406"/>
    </source>
</evidence>
<organism evidence="9 10">
    <name type="scientific">Umezawaea tangerina</name>
    <dbReference type="NCBI Taxonomy" id="84725"/>
    <lineage>
        <taxon>Bacteria</taxon>
        <taxon>Bacillati</taxon>
        <taxon>Actinomycetota</taxon>
        <taxon>Actinomycetes</taxon>
        <taxon>Pseudonocardiales</taxon>
        <taxon>Pseudonocardiaceae</taxon>
        <taxon>Umezawaea</taxon>
    </lineage>
</organism>
<evidence type="ECO:0000256" key="1">
    <source>
        <dbReference type="ARBA" id="ARBA00022798"/>
    </source>
</evidence>
<feature type="domain" description="IclR-ED" evidence="8">
    <location>
        <begin position="103"/>
        <end position="284"/>
    </location>
</feature>
<dbReference type="InterPro" id="IPR050707">
    <property type="entry name" value="HTH_MetabolicPath_Reg"/>
</dbReference>
<evidence type="ECO:0000259" key="8">
    <source>
        <dbReference type="PROSITE" id="PS51078"/>
    </source>
</evidence>
<dbReference type="Gene3D" id="3.30.450.40">
    <property type="match status" value="1"/>
</dbReference>
<dbReference type="InterPro" id="IPR036388">
    <property type="entry name" value="WH-like_DNA-bd_sf"/>
</dbReference>
<sequence length="287" mass="31665">MNLMPDCKNQHSNVSRACCRNVSLEDLVTEAASPTRPGAVKSADRTVELLEVLSASDRRLTLTELHRELSYPKSSLYMLLQTLVNRGWVEVEPDRGTYGIGVRALLVGTSYLDHDPVVRAAIRVMEQVRQTVNETVHLARLDGADVVYLASRESEHHLRVVSRVGRRLPAHSTSLGKAVLSTRTPQEVDALLPAELVPLTPNTVVERGALHAQLAGFRNTGYAHEREENTPGLGCFAVALPYRNPVLDAMSCSVPLGRLDDEHERQVIAALLDAARTITELLRQFGR</sequence>
<dbReference type="GO" id="GO:0045892">
    <property type="term" value="P:negative regulation of DNA-templated transcription"/>
    <property type="evidence" value="ECO:0007669"/>
    <property type="project" value="TreeGrafter"/>
</dbReference>
<evidence type="ECO:0000256" key="5">
    <source>
        <dbReference type="ARBA" id="ARBA00058938"/>
    </source>
</evidence>
<dbReference type="PROSITE" id="PS51077">
    <property type="entry name" value="HTH_ICLR"/>
    <property type="match status" value="1"/>
</dbReference>
<evidence type="ECO:0000256" key="2">
    <source>
        <dbReference type="ARBA" id="ARBA00023015"/>
    </source>
</evidence>
<dbReference type="Proteomes" id="UP000239494">
    <property type="component" value="Unassembled WGS sequence"/>
</dbReference>
<dbReference type="SUPFAM" id="SSF46785">
    <property type="entry name" value="Winged helix' DNA-binding domain"/>
    <property type="match status" value="1"/>
</dbReference>
<dbReference type="FunFam" id="1.10.10.10:FF:000056">
    <property type="entry name" value="IclR family transcriptional regulator"/>
    <property type="match status" value="1"/>
</dbReference>
<keyword evidence="2" id="KW-0805">Transcription regulation</keyword>
<reference evidence="9 10" key="1">
    <citation type="submission" date="2018-03" db="EMBL/GenBank/DDBJ databases">
        <title>Genomic Encyclopedia of Archaeal and Bacterial Type Strains, Phase II (KMG-II): from individual species to whole genera.</title>
        <authorList>
            <person name="Goeker M."/>
        </authorList>
    </citation>
    <scope>NUCLEOTIDE SEQUENCE [LARGE SCALE GENOMIC DNA]</scope>
    <source>
        <strain evidence="9 10">DSM 44720</strain>
    </source>
</reference>
<keyword evidence="4" id="KW-0804">Transcription</keyword>
<dbReference type="InterPro" id="IPR036390">
    <property type="entry name" value="WH_DNA-bd_sf"/>
</dbReference>
<protein>
    <recommendedName>
        <fullName evidence="6">Glycerol operon regulatory protein</fullName>
    </recommendedName>
</protein>
<dbReference type="PANTHER" id="PTHR30136">
    <property type="entry name" value="HELIX-TURN-HELIX TRANSCRIPTIONAL REGULATOR, ICLR FAMILY"/>
    <property type="match status" value="1"/>
</dbReference>
<evidence type="ECO:0000313" key="10">
    <source>
        <dbReference type="Proteomes" id="UP000239494"/>
    </source>
</evidence>
<dbReference type="SMART" id="SM00346">
    <property type="entry name" value="HTH_ICLR"/>
    <property type="match status" value="1"/>
</dbReference>
<name>A0A2T0SA77_9PSEU</name>
<evidence type="ECO:0000256" key="3">
    <source>
        <dbReference type="ARBA" id="ARBA00023125"/>
    </source>
</evidence>
<dbReference type="InterPro" id="IPR014757">
    <property type="entry name" value="Tscrpt_reg_IclR_C"/>
</dbReference>
<dbReference type="InterPro" id="IPR029016">
    <property type="entry name" value="GAF-like_dom_sf"/>
</dbReference>
<gene>
    <name evidence="9" type="ORF">CLV43_12444</name>
</gene>
<dbReference type="InterPro" id="IPR005471">
    <property type="entry name" value="Tscrpt_reg_IclR_N"/>
</dbReference>
<evidence type="ECO:0000256" key="4">
    <source>
        <dbReference type="ARBA" id="ARBA00023163"/>
    </source>
</evidence>
<evidence type="ECO:0000259" key="7">
    <source>
        <dbReference type="PROSITE" id="PS51077"/>
    </source>
</evidence>
<dbReference type="EMBL" id="PVTF01000024">
    <property type="protein sequence ID" value="PRY30312.1"/>
    <property type="molecule type" value="Genomic_DNA"/>
</dbReference>